<dbReference type="AlphaFoldDB" id="A0A4R6RG01"/>
<name>A0A4R6RG01_9HYPH</name>
<accession>A0A4R6RG01</accession>
<organism evidence="2 3">
    <name type="scientific">Oharaeibacter diazotrophicus</name>
    <dbReference type="NCBI Taxonomy" id="1920512"/>
    <lineage>
        <taxon>Bacteria</taxon>
        <taxon>Pseudomonadati</taxon>
        <taxon>Pseudomonadota</taxon>
        <taxon>Alphaproteobacteria</taxon>
        <taxon>Hyphomicrobiales</taxon>
        <taxon>Pleomorphomonadaceae</taxon>
        <taxon>Oharaeibacter</taxon>
    </lineage>
</organism>
<dbReference type="SMART" id="SM01034">
    <property type="entry name" value="BLUF"/>
    <property type="match status" value="1"/>
</dbReference>
<dbReference type="OrthoDB" id="196105at2"/>
<sequence length="177" mass="19124">MYLHRLIYYSTNKIRDLGLPLAAELKAIISAGHRHNPAAGITGALVFNERHFLGVLEGDRRMVSAALMRIAADRRNGEITVMSAGAVDERRFDDWLSVYAGHSDAVDRLYLHFGLVQGLDPPRMGAESALRLAEALCRLDPKALAPVVAPPPAEPVEVIKVTPVFPGAQGRPATAPA</sequence>
<dbReference type="GO" id="GO:0071949">
    <property type="term" value="F:FAD binding"/>
    <property type="evidence" value="ECO:0007669"/>
    <property type="project" value="InterPro"/>
</dbReference>
<dbReference type="Pfam" id="PF04940">
    <property type="entry name" value="BLUF"/>
    <property type="match status" value="1"/>
</dbReference>
<gene>
    <name evidence="2" type="ORF">EDD54_2193</name>
</gene>
<dbReference type="InterPro" id="IPR036046">
    <property type="entry name" value="Acylphosphatase-like_dom_sf"/>
</dbReference>
<protein>
    <submittedName>
        <fullName evidence="2">FAD-dependent sensor of blue light</fullName>
    </submittedName>
</protein>
<dbReference type="GO" id="GO:0009882">
    <property type="term" value="F:blue light photoreceptor activity"/>
    <property type="evidence" value="ECO:0007669"/>
    <property type="project" value="InterPro"/>
</dbReference>
<evidence type="ECO:0000259" key="1">
    <source>
        <dbReference type="PROSITE" id="PS50925"/>
    </source>
</evidence>
<dbReference type="SUPFAM" id="SSF54975">
    <property type="entry name" value="Acylphosphatase/BLUF domain-like"/>
    <property type="match status" value="1"/>
</dbReference>
<dbReference type="PROSITE" id="PS50925">
    <property type="entry name" value="BLUF"/>
    <property type="match status" value="1"/>
</dbReference>
<comment type="caution">
    <text evidence="2">The sequence shown here is derived from an EMBL/GenBank/DDBJ whole genome shotgun (WGS) entry which is preliminary data.</text>
</comment>
<evidence type="ECO:0000313" key="3">
    <source>
        <dbReference type="Proteomes" id="UP000294547"/>
    </source>
</evidence>
<dbReference type="EMBL" id="SNXY01000007">
    <property type="protein sequence ID" value="TDP85341.1"/>
    <property type="molecule type" value="Genomic_DNA"/>
</dbReference>
<dbReference type="RefSeq" id="WP_126541196.1">
    <property type="nucleotide sequence ID" value="NZ_BSPM01000004.1"/>
</dbReference>
<dbReference type="Proteomes" id="UP000294547">
    <property type="component" value="Unassembled WGS sequence"/>
</dbReference>
<feature type="domain" description="BLUF" evidence="1">
    <location>
        <begin position="3"/>
        <end position="98"/>
    </location>
</feature>
<dbReference type="Gene3D" id="3.30.70.100">
    <property type="match status" value="1"/>
</dbReference>
<keyword evidence="3" id="KW-1185">Reference proteome</keyword>
<proteinExistence type="predicted"/>
<evidence type="ECO:0000313" key="2">
    <source>
        <dbReference type="EMBL" id="TDP85341.1"/>
    </source>
</evidence>
<reference evidence="2 3" key="1">
    <citation type="submission" date="2019-03" db="EMBL/GenBank/DDBJ databases">
        <title>Genomic Encyclopedia of Type Strains, Phase IV (KMG-IV): sequencing the most valuable type-strain genomes for metagenomic binning, comparative biology and taxonomic classification.</title>
        <authorList>
            <person name="Goeker M."/>
        </authorList>
    </citation>
    <scope>NUCLEOTIDE SEQUENCE [LARGE SCALE GENOMIC DNA]</scope>
    <source>
        <strain evidence="2 3">DSM 102969</strain>
    </source>
</reference>
<dbReference type="InterPro" id="IPR007024">
    <property type="entry name" value="BLUF_domain"/>
</dbReference>